<comment type="similarity">
    <text evidence="2">Belongs to the glycosyl hydrolase 51 family.</text>
</comment>
<dbReference type="RefSeq" id="WP_149101425.1">
    <property type="nucleotide sequence ID" value="NZ_VTFT01000001.1"/>
</dbReference>
<dbReference type="EC" id="3.2.1.55" evidence="4"/>
<dbReference type="EMBL" id="VTFT01000001">
    <property type="protein sequence ID" value="TYT24875.1"/>
    <property type="molecule type" value="Genomic_DNA"/>
</dbReference>
<name>A0A5D4XLP2_9GAMM</name>
<dbReference type="Gene3D" id="3.20.20.80">
    <property type="entry name" value="Glycosidases"/>
    <property type="match status" value="1"/>
</dbReference>
<dbReference type="OrthoDB" id="9758333at2"/>
<evidence type="ECO:0000256" key="2">
    <source>
        <dbReference type="ARBA" id="ARBA00007186"/>
    </source>
</evidence>
<evidence type="ECO:0000313" key="11">
    <source>
        <dbReference type="Proteomes" id="UP000324973"/>
    </source>
</evidence>
<comment type="subunit">
    <text evidence="3">Homohexamer; trimer of dimers.</text>
</comment>
<comment type="caution">
    <text evidence="10">The sequence shown here is derived from an EMBL/GenBank/DDBJ whole genome shotgun (WGS) entry which is preliminary data.</text>
</comment>
<dbReference type="SUPFAM" id="SSF51445">
    <property type="entry name" value="(Trans)glycosidases"/>
    <property type="match status" value="1"/>
</dbReference>
<reference evidence="10 11" key="1">
    <citation type="submission" date="2019-08" db="EMBL/GenBank/DDBJ databases">
        <title>Luteimonas viscosus sp. nov., isolated from soil of a sunflower field.</title>
        <authorList>
            <person name="Jianli Z."/>
            <person name="Ying Z."/>
        </authorList>
    </citation>
    <scope>NUCLEOTIDE SEQUENCE [LARGE SCALE GENOMIC DNA]</scope>
    <source>
        <strain evidence="10 11">XBU10</strain>
    </source>
</reference>
<proteinExistence type="inferred from homology"/>
<keyword evidence="8" id="KW-0732">Signal</keyword>
<dbReference type="PANTHER" id="PTHR43576">
    <property type="entry name" value="ALPHA-L-ARABINOFURANOSIDASE C-RELATED"/>
    <property type="match status" value="1"/>
</dbReference>
<dbReference type="Proteomes" id="UP000324973">
    <property type="component" value="Unassembled WGS sequence"/>
</dbReference>
<feature type="signal peptide" evidence="8">
    <location>
        <begin position="1"/>
        <end position="25"/>
    </location>
</feature>
<dbReference type="GO" id="GO:0000272">
    <property type="term" value="P:polysaccharide catabolic process"/>
    <property type="evidence" value="ECO:0007669"/>
    <property type="project" value="TreeGrafter"/>
</dbReference>
<evidence type="ECO:0000256" key="5">
    <source>
        <dbReference type="ARBA" id="ARBA00022801"/>
    </source>
</evidence>
<comment type="catalytic activity">
    <reaction evidence="1">
        <text>Hydrolysis of terminal non-reducing alpha-L-arabinofuranoside residues in alpha-L-arabinosides.</text>
        <dbReference type="EC" id="3.2.1.55"/>
    </reaction>
</comment>
<dbReference type="GO" id="GO:0046556">
    <property type="term" value="F:alpha-L-arabinofuranosidase activity"/>
    <property type="evidence" value="ECO:0007669"/>
    <property type="project" value="UniProtKB-EC"/>
</dbReference>
<evidence type="ECO:0000313" key="10">
    <source>
        <dbReference type="EMBL" id="TYT24875.1"/>
    </source>
</evidence>
<organism evidence="10 11">
    <name type="scientific">Luteimonas viscosa</name>
    <dbReference type="NCBI Taxonomy" id="1132694"/>
    <lineage>
        <taxon>Bacteria</taxon>
        <taxon>Pseudomonadati</taxon>
        <taxon>Pseudomonadota</taxon>
        <taxon>Gammaproteobacteria</taxon>
        <taxon>Lysobacterales</taxon>
        <taxon>Lysobacteraceae</taxon>
        <taxon>Luteimonas</taxon>
    </lineage>
</organism>
<dbReference type="InterPro" id="IPR013780">
    <property type="entry name" value="Glyco_hydro_b"/>
</dbReference>
<keyword evidence="7" id="KW-0326">Glycosidase</keyword>
<protein>
    <recommendedName>
        <fullName evidence="4">non-reducing end alpha-L-arabinofuranosidase</fullName>
        <ecNumber evidence="4">3.2.1.55</ecNumber>
    </recommendedName>
</protein>
<evidence type="ECO:0000259" key="9">
    <source>
        <dbReference type="SMART" id="SM00813"/>
    </source>
</evidence>
<dbReference type="Gene3D" id="2.60.40.1180">
    <property type="entry name" value="Golgi alpha-mannosidase II"/>
    <property type="match status" value="1"/>
</dbReference>
<evidence type="ECO:0000256" key="7">
    <source>
        <dbReference type="ARBA" id="ARBA00023295"/>
    </source>
</evidence>
<dbReference type="Pfam" id="PF22848">
    <property type="entry name" value="ASD1_dom"/>
    <property type="match status" value="1"/>
</dbReference>
<feature type="chain" id="PRO_5022959898" description="non-reducing end alpha-L-arabinofuranosidase" evidence="8">
    <location>
        <begin position="26"/>
        <end position="512"/>
    </location>
</feature>
<dbReference type="SMART" id="SM00813">
    <property type="entry name" value="Alpha-L-AF_C"/>
    <property type="match status" value="1"/>
</dbReference>
<dbReference type="InterPro" id="IPR017853">
    <property type="entry name" value="GH"/>
</dbReference>
<dbReference type="PANTHER" id="PTHR43576:SF2">
    <property type="entry name" value="INTRACELLULAR EXO-ALPHA-L-ARABINOFURANOSIDASE 2"/>
    <property type="match status" value="1"/>
</dbReference>
<dbReference type="GO" id="GO:0046373">
    <property type="term" value="P:L-arabinose metabolic process"/>
    <property type="evidence" value="ECO:0007669"/>
    <property type="project" value="InterPro"/>
</dbReference>
<dbReference type="InterPro" id="IPR010720">
    <property type="entry name" value="Alpha-L-AF_C"/>
</dbReference>
<evidence type="ECO:0000256" key="4">
    <source>
        <dbReference type="ARBA" id="ARBA00012670"/>
    </source>
</evidence>
<dbReference type="AlphaFoldDB" id="A0A5D4XLP2"/>
<keyword evidence="11" id="KW-1185">Reference proteome</keyword>
<keyword evidence="6" id="KW-0119">Carbohydrate metabolism</keyword>
<evidence type="ECO:0000256" key="6">
    <source>
        <dbReference type="ARBA" id="ARBA00023277"/>
    </source>
</evidence>
<keyword evidence="5" id="KW-0378">Hydrolase</keyword>
<dbReference type="SUPFAM" id="SSF51011">
    <property type="entry name" value="Glycosyl hydrolase domain"/>
    <property type="match status" value="1"/>
</dbReference>
<feature type="domain" description="Alpha-L-arabinofuranosidase C-terminal" evidence="9">
    <location>
        <begin position="319"/>
        <end position="505"/>
    </location>
</feature>
<dbReference type="InterPro" id="IPR055235">
    <property type="entry name" value="ASD1_cat"/>
</dbReference>
<evidence type="ECO:0000256" key="1">
    <source>
        <dbReference type="ARBA" id="ARBA00001462"/>
    </source>
</evidence>
<sequence length="512" mass="55849">MTVLTSLRAAACCVMLSATPLLASAGTVTGSVRADQPGPVIAPELYGQFMEQLGTGIDGGVWVGPDSDIPNTRGFRNDVLAALKELQVPVLRWPGGCYADIYDWRTGIGPRDQRPVTLNRWWGNKEEHNAVGTHEFFEFAEMLGARTFLNVNVGTGSPREAAQWVEYITSPTNSTLAQERRRNGREEPWKIDFLGIGNEPNGCGGRMRAETFADLFRQYSGFIAPHGGTTMIASGPDATSAEWTRTTMEIAGEHLDAFSMHYYTLPTGDWSAKGPATGFDEAQWLATFERTYMIEPMIREQSAIMDEFDPEAEKALVIGEWGTWYDPTPGSPGGWLQQQNSIRDGLVAAVNLNIFHRNARRLRVAGIAQMVNVLQAMLLTDGAKMLRTPTYHAFRMYRPFQGATSLPLQLDSPGYGSLQAVDGTAARGRDGKLHVALVNIDPDTAMEVSLSLQGVQATRASGQLLTADAIDAHNTFDDPDHVKPAPFDGARISEGTLTTTLPAKSLVVLTLE</sequence>
<accession>A0A5D4XLP2</accession>
<evidence type="ECO:0000256" key="3">
    <source>
        <dbReference type="ARBA" id="ARBA00011165"/>
    </source>
</evidence>
<dbReference type="Pfam" id="PF06964">
    <property type="entry name" value="Alpha-L-AF_C"/>
    <property type="match status" value="1"/>
</dbReference>
<gene>
    <name evidence="10" type="ORF">FZO89_00475</name>
</gene>
<evidence type="ECO:0000256" key="8">
    <source>
        <dbReference type="SAM" id="SignalP"/>
    </source>
</evidence>